<dbReference type="CDD" id="cd18793">
    <property type="entry name" value="SF2_C_SNF"/>
    <property type="match status" value="1"/>
</dbReference>
<dbReference type="SUPFAM" id="SSF52540">
    <property type="entry name" value="P-loop containing nucleoside triphosphate hydrolases"/>
    <property type="match status" value="2"/>
</dbReference>
<dbReference type="Proteomes" id="UP001497453">
    <property type="component" value="Chromosome 4"/>
</dbReference>
<dbReference type="InterPro" id="IPR050496">
    <property type="entry name" value="SNF2_RAD54_helicase_repair"/>
</dbReference>
<evidence type="ECO:0008006" key="9">
    <source>
        <dbReference type="Google" id="ProtNLM"/>
    </source>
</evidence>
<dbReference type="Gene3D" id="3.40.50.300">
    <property type="entry name" value="P-loop containing nucleotide triphosphate hydrolases"/>
    <property type="match status" value="1"/>
</dbReference>
<keyword evidence="8" id="KW-1185">Reference proteome</keyword>
<evidence type="ECO:0000259" key="6">
    <source>
        <dbReference type="PROSITE" id="PS51194"/>
    </source>
</evidence>
<evidence type="ECO:0000256" key="2">
    <source>
        <dbReference type="ARBA" id="ARBA00022801"/>
    </source>
</evidence>
<dbReference type="Pfam" id="PF00271">
    <property type="entry name" value="Helicase_C"/>
    <property type="match status" value="1"/>
</dbReference>
<keyword evidence="1" id="KW-0547">Nucleotide-binding</keyword>
<dbReference type="InterPro" id="IPR014001">
    <property type="entry name" value="Helicase_ATP-bd"/>
</dbReference>
<dbReference type="SMART" id="SM00487">
    <property type="entry name" value="DEXDc"/>
    <property type="match status" value="1"/>
</dbReference>
<dbReference type="InterPro" id="IPR049730">
    <property type="entry name" value="SNF2/RAD54-like_C"/>
</dbReference>
<gene>
    <name evidence="7" type="ORF">GFSPODELE1_LOCUS6700</name>
</gene>
<feature type="compositionally biased region" description="Low complexity" evidence="4">
    <location>
        <begin position="175"/>
        <end position="188"/>
    </location>
</feature>
<feature type="region of interest" description="Disordered" evidence="4">
    <location>
        <begin position="1"/>
        <end position="48"/>
    </location>
</feature>
<accession>A0ABP1DLR2</accession>
<feature type="compositionally biased region" description="Polar residues" evidence="4">
    <location>
        <begin position="34"/>
        <end position="45"/>
    </location>
</feature>
<organism evidence="7 8">
    <name type="scientific">Somion occarium</name>
    <dbReference type="NCBI Taxonomy" id="3059160"/>
    <lineage>
        <taxon>Eukaryota</taxon>
        <taxon>Fungi</taxon>
        <taxon>Dikarya</taxon>
        <taxon>Basidiomycota</taxon>
        <taxon>Agaricomycotina</taxon>
        <taxon>Agaricomycetes</taxon>
        <taxon>Polyporales</taxon>
        <taxon>Cerrenaceae</taxon>
        <taxon>Somion</taxon>
    </lineage>
</organism>
<evidence type="ECO:0000313" key="7">
    <source>
        <dbReference type="EMBL" id="CAL1708124.1"/>
    </source>
</evidence>
<protein>
    <recommendedName>
        <fullName evidence="9">DNA repair and recombination protein RAD54B</fullName>
    </recommendedName>
</protein>
<dbReference type="InterPro" id="IPR027417">
    <property type="entry name" value="P-loop_NTPase"/>
</dbReference>
<dbReference type="Pfam" id="PF00176">
    <property type="entry name" value="SNF2-rel_dom"/>
    <property type="match status" value="1"/>
</dbReference>
<feature type="domain" description="Helicase C-terminal" evidence="6">
    <location>
        <begin position="743"/>
        <end position="904"/>
    </location>
</feature>
<dbReference type="SMART" id="SM00490">
    <property type="entry name" value="HELICc"/>
    <property type="match status" value="1"/>
</dbReference>
<evidence type="ECO:0000313" key="8">
    <source>
        <dbReference type="Proteomes" id="UP001497453"/>
    </source>
</evidence>
<feature type="region of interest" description="Disordered" evidence="4">
    <location>
        <begin position="305"/>
        <end position="331"/>
    </location>
</feature>
<reference evidence="8" key="1">
    <citation type="submission" date="2024-04" db="EMBL/GenBank/DDBJ databases">
        <authorList>
            <person name="Shaw F."/>
            <person name="Minotto A."/>
        </authorList>
    </citation>
    <scope>NUCLEOTIDE SEQUENCE [LARGE SCALE GENOMIC DNA]</scope>
</reference>
<feature type="compositionally biased region" description="Polar residues" evidence="4">
    <location>
        <begin position="310"/>
        <end position="331"/>
    </location>
</feature>
<dbReference type="PROSITE" id="PS51194">
    <property type="entry name" value="HELICASE_CTER"/>
    <property type="match status" value="1"/>
</dbReference>
<evidence type="ECO:0000256" key="4">
    <source>
        <dbReference type="SAM" id="MobiDB-lite"/>
    </source>
</evidence>
<proteinExistence type="predicted"/>
<evidence type="ECO:0000256" key="3">
    <source>
        <dbReference type="ARBA" id="ARBA00022840"/>
    </source>
</evidence>
<dbReference type="Gene3D" id="3.40.50.10810">
    <property type="entry name" value="Tandem AAA-ATPase domain"/>
    <property type="match status" value="1"/>
</dbReference>
<evidence type="ECO:0000256" key="1">
    <source>
        <dbReference type="ARBA" id="ARBA00022741"/>
    </source>
</evidence>
<dbReference type="PANTHER" id="PTHR45629">
    <property type="entry name" value="SNF2/RAD54 FAMILY MEMBER"/>
    <property type="match status" value="1"/>
</dbReference>
<dbReference type="InterPro" id="IPR000330">
    <property type="entry name" value="SNF2_N"/>
</dbReference>
<feature type="region of interest" description="Disordered" evidence="4">
    <location>
        <begin position="170"/>
        <end position="194"/>
    </location>
</feature>
<dbReference type="CDD" id="cd18004">
    <property type="entry name" value="DEXHc_RAD54"/>
    <property type="match status" value="1"/>
</dbReference>
<name>A0ABP1DLR2_9APHY</name>
<dbReference type="PROSITE" id="PS51192">
    <property type="entry name" value="HELICASE_ATP_BIND_1"/>
    <property type="match status" value="1"/>
</dbReference>
<feature type="domain" description="Helicase ATP-binding" evidence="5">
    <location>
        <begin position="406"/>
        <end position="577"/>
    </location>
</feature>
<keyword evidence="3" id="KW-0067">ATP-binding</keyword>
<evidence type="ECO:0000259" key="5">
    <source>
        <dbReference type="PROSITE" id="PS51192"/>
    </source>
</evidence>
<sequence length="1062" mass="117523">MPSFANPVLGSAQKRKHVEDSRFTQRKRHAGPAQLTTTNNASGSRNGDKYWTVQWRNHQQKKHKTWDGDGVLLLSQSGQCVVFDMESRRIASGKPSGILPSEISLESTFNVGGKDVYVDCEVKREDYLSGRCFDSSFATAPEPANIRKSTTLLKPYVPLRPRTINGFKAPSFLKPNSPAPSNSNPTAARLATPEPVSHVVRSNKSYWSANWRKFQTKKHKTWDGDAFIVHNGAKLTLISDKGIVFGSTKWDGTPLLSGFSGRVGQRQFELDCQISQADMPAVTDSSMEEEPDIDLEAEGSSAPQIFAPSSRPSTPNVVKNETPSKPSSVSAKSFYAHVKPKPKLKGPLHDPNAEGAIVMNAPTADHISKYNKKNAPIVPVVIDPILGRKLRPHQVEGVKFMYECVMGLAHSGNGCILADEMGMGKTLQTVTLVWTLLKQNPYAGIGPVVGKVLIVCPVSLVNNWKNEFYKWLGRDRIGVFVGDKDKAAIKQFINSRIHNVLIIGYERLRTIIDDLVYCVPPIALIICDEGHRLKSASNKTSTMFDALRTPRRVILSGTPIQNDLSEFHAMADFCNPGLLGDYQSFRKLYEGPIMKSRAPDCSSKDKELGDGRLADLMGKARMFVLRRDATILKSYLPPKYEYVVFIAPTKLQRDMFQRILTRDNIDNISATHTAESLALINLLTKISSSPILLKATVDQARSKGGTGDVIKKNAIEDALKLLPEKAQVEDVSLSGKLAALANLLRAIYKSTEEKCIVVSHYTSTLNVIEAFCKKKSYTYLRLDGQTPAAKRQEYVNDFNRSTQSQRFIFLLSSKAGGVGLNLIGASRLCLIDSDWNPSHDLQSMARIHRDGQKRPVFIYRFLTAGTIDEKIFQRQVTKLGLSNSLMGDGKSGSKSDSFSRKDLRDIFTVHPHTACHTHDLLECPCSGDTTTNVSPDILEMKPRQIEKMDKAYLKQKKAQLASLGEWTHINCLKPGARDHIHDSMLQKLLYASDAGKSRQSVAGNQSRPQSILAATDLETMLEDMGPALAMTDVPGGTISFLFERGVKTIVEESDLEISLEDD</sequence>
<dbReference type="InterPro" id="IPR038718">
    <property type="entry name" value="SNF2-like_sf"/>
</dbReference>
<keyword evidence="2" id="KW-0378">Hydrolase</keyword>
<dbReference type="PANTHER" id="PTHR45629:SF7">
    <property type="entry name" value="DNA EXCISION REPAIR PROTEIN ERCC-6-RELATED"/>
    <property type="match status" value="1"/>
</dbReference>
<dbReference type="EMBL" id="OZ037947">
    <property type="protein sequence ID" value="CAL1708124.1"/>
    <property type="molecule type" value="Genomic_DNA"/>
</dbReference>
<dbReference type="Gene3D" id="1.20.120.850">
    <property type="entry name" value="SWI2/SNF2 ATPases, N-terminal domain"/>
    <property type="match status" value="1"/>
</dbReference>
<dbReference type="InterPro" id="IPR001650">
    <property type="entry name" value="Helicase_C-like"/>
</dbReference>